<accession>A0ABQ3N3Z3</accession>
<dbReference type="NCBIfam" id="TIGR04383">
    <property type="entry name" value="acidic_w_LPXTA"/>
    <property type="match status" value="2"/>
</dbReference>
<evidence type="ECO:0000313" key="4">
    <source>
        <dbReference type="Proteomes" id="UP000637074"/>
    </source>
</evidence>
<dbReference type="Proteomes" id="UP000637074">
    <property type="component" value="Unassembled WGS sequence"/>
</dbReference>
<feature type="chain" id="PRO_5046499829" description="Processed acidic surface protein" evidence="2">
    <location>
        <begin position="24"/>
        <end position="383"/>
    </location>
</feature>
<protein>
    <recommendedName>
        <fullName evidence="5">Processed acidic surface protein</fullName>
    </recommendedName>
</protein>
<proteinExistence type="predicted"/>
<organism evidence="3 4">
    <name type="scientific">Neobacillus kokaensis</name>
    <dbReference type="NCBI Taxonomy" id="2759023"/>
    <lineage>
        <taxon>Bacteria</taxon>
        <taxon>Bacillati</taxon>
        <taxon>Bacillota</taxon>
        <taxon>Bacilli</taxon>
        <taxon>Bacillales</taxon>
        <taxon>Bacillaceae</taxon>
        <taxon>Neobacillus</taxon>
    </lineage>
</organism>
<comment type="caution">
    <text evidence="3">The sequence shown here is derived from an EMBL/GenBank/DDBJ whole genome shotgun (WGS) entry which is preliminary data.</text>
</comment>
<evidence type="ECO:0008006" key="5">
    <source>
        <dbReference type="Google" id="ProtNLM"/>
    </source>
</evidence>
<reference evidence="3 4" key="1">
    <citation type="journal article" date="2022" name="Int. J. Syst. Evol. Microbiol.">
        <title>Neobacillus kokaensis sp. nov., isolated from soil.</title>
        <authorList>
            <person name="Yuki K."/>
            <person name="Matsubara H."/>
            <person name="Yamaguchi S."/>
        </authorList>
    </citation>
    <scope>NUCLEOTIDE SEQUENCE [LARGE SCALE GENOMIC DNA]</scope>
    <source>
        <strain evidence="3 4">LOB 377</strain>
    </source>
</reference>
<evidence type="ECO:0000313" key="3">
    <source>
        <dbReference type="EMBL" id="GHH99644.1"/>
    </source>
</evidence>
<gene>
    <name evidence="3" type="ORF">AM1BK_31870</name>
</gene>
<sequence>MKFRKILLSLLLVFSLFPAVSKAAIPDDQLTAFLAESNWKDKEELDSFLESFYYVSLEDFNSVDELKEVLGEPISDENLKQLLEDYGFESEQELISTLVENGEMEEGENVRDVFRYIDALDSTVSFYAHEAGTPITDENLQELLDGYGLTLEELKELLAKNDDSLENYEFIEDLDLAVSMYLGGGEIFDLIAKLGITDKEIEAVIAHLGTLDLEDPALMDKMLNLESRLAAFEDFDSADDLTDAQAAELGSIMKEMLDIFQMDAKYFLVKGDKKTEISLTQLLKIKDPNGSNLLIELYDKNGKFLADILITPDLFGSDLIEDTVKDIKKVEKVVKNPQKEKPRTIKGGKLPNTAGNYSEGILAGLTLIGIGVIFFRKRKVKSL</sequence>
<name>A0ABQ3N3Z3_9BACI</name>
<keyword evidence="1" id="KW-1133">Transmembrane helix</keyword>
<keyword evidence="1" id="KW-0472">Membrane</keyword>
<dbReference type="RefSeq" id="WP_191274487.1">
    <property type="nucleotide sequence ID" value="NZ_BNDS01000014.1"/>
</dbReference>
<evidence type="ECO:0000256" key="1">
    <source>
        <dbReference type="SAM" id="Phobius"/>
    </source>
</evidence>
<dbReference type="EMBL" id="BNDS01000014">
    <property type="protein sequence ID" value="GHH99644.1"/>
    <property type="molecule type" value="Genomic_DNA"/>
</dbReference>
<dbReference type="InterPro" id="IPR030832">
    <property type="entry name" value="Acidic_LPXTA"/>
</dbReference>
<feature type="signal peptide" evidence="2">
    <location>
        <begin position="1"/>
        <end position="23"/>
    </location>
</feature>
<feature type="transmembrane region" description="Helical" evidence="1">
    <location>
        <begin position="357"/>
        <end position="375"/>
    </location>
</feature>
<keyword evidence="2" id="KW-0732">Signal</keyword>
<keyword evidence="1" id="KW-0812">Transmembrane</keyword>
<dbReference type="NCBIfam" id="TIGR01167">
    <property type="entry name" value="LPXTG_anchor"/>
    <property type="match status" value="1"/>
</dbReference>
<keyword evidence="4" id="KW-1185">Reference proteome</keyword>
<evidence type="ECO:0000256" key="2">
    <source>
        <dbReference type="SAM" id="SignalP"/>
    </source>
</evidence>